<evidence type="ECO:0000256" key="5">
    <source>
        <dbReference type="ARBA" id="ARBA00022982"/>
    </source>
</evidence>
<dbReference type="PANTHER" id="PTHR36118">
    <property type="entry name" value="ION-TRANSLOCATING OXIDOREDUCTASE COMPLEX SUBUNIT G"/>
    <property type="match status" value="1"/>
</dbReference>
<dbReference type="InterPro" id="IPR007329">
    <property type="entry name" value="FMN-bd"/>
</dbReference>
<feature type="transmembrane region" description="Helical" evidence="7">
    <location>
        <begin position="20"/>
        <end position="39"/>
    </location>
</feature>
<accession>A0A1G5V0V8</accession>
<keyword evidence="6 7" id="KW-0812">Transmembrane</keyword>
<dbReference type="RefSeq" id="WP_092728091.1">
    <property type="nucleotide sequence ID" value="NZ_FMXE01000002.1"/>
</dbReference>
<gene>
    <name evidence="6" type="primary">rnfG</name>
    <name evidence="9" type="ORF">SAMN03080617_00210</name>
</gene>
<dbReference type="HAMAP" id="MF_00479">
    <property type="entry name" value="RsxG_RnfG"/>
    <property type="match status" value="1"/>
</dbReference>
<sequence length="235" mass="25422">MSESKTRSPGTQTNDGSKKMLIAMVGIGVVCALLIVFTYEGTFGRIEMLKAEALEQAVFKVLPGITKTGIFELTSEGKFIPSDGKDRTKTLVYAGYDDQNTLKGIAIEAKGQGYADILKVLYGYDPASQSIVGFYVLESKETPGLGDKIEKDENFLSNFNGLSVALSEDFKTVINKVIPVKFGTKENSWEVEGITGATISTRAIGNIMGESTATMIPLIYQQQESFAFAPNAPTK</sequence>
<dbReference type="EMBL" id="FMXE01000002">
    <property type="protein sequence ID" value="SDA38917.1"/>
    <property type="molecule type" value="Genomic_DNA"/>
</dbReference>
<keyword evidence="6" id="KW-1278">Translocase</keyword>
<comment type="cofactor">
    <cofactor evidence="6">
        <name>FMN</name>
        <dbReference type="ChEBI" id="CHEBI:58210"/>
    </cofactor>
</comment>
<dbReference type="GO" id="GO:0005886">
    <property type="term" value="C:plasma membrane"/>
    <property type="evidence" value="ECO:0007669"/>
    <property type="project" value="UniProtKB-SubCell"/>
</dbReference>
<name>A0A1G5V0V8_9BACT</name>
<keyword evidence="4 6" id="KW-0288">FMN</keyword>
<evidence type="ECO:0000256" key="2">
    <source>
        <dbReference type="ARBA" id="ARBA00022553"/>
    </source>
</evidence>
<proteinExistence type="inferred from homology"/>
<keyword evidence="3 6" id="KW-0285">Flavoprotein</keyword>
<evidence type="ECO:0000313" key="10">
    <source>
        <dbReference type="Proteomes" id="UP000198756"/>
    </source>
</evidence>
<dbReference type="GO" id="GO:0022900">
    <property type="term" value="P:electron transport chain"/>
    <property type="evidence" value="ECO:0007669"/>
    <property type="project" value="UniProtKB-UniRule"/>
</dbReference>
<dbReference type="GO" id="GO:0010181">
    <property type="term" value="F:FMN binding"/>
    <property type="evidence" value="ECO:0007669"/>
    <property type="project" value="InterPro"/>
</dbReference>
<dbReference type="PANTHER" id="PTHR36118:SF1">
    <property type="entry name" value="ION-TRANSLOCATING OXIDOREDUCTASE COMPLEX SUBUNIT G"/>
    <property type="match status" value="1"/>
</dbReference>
<dbReference type="OrthoDB" id="9794010at2"/>
<protein>
    <recommendedName>
        <fullName evidence="6">Ion-translocating oxidoreductase complex subunit G</fullName>
        <ecNumber evidence="6">7.-.-.-</ecNumber>
    </recommendedName>
    <alternativeName>
        <fullName evidence="6">Rnf electron transport complex subunit G</fullName>
    </alternativeName>
</protein>
<reference evidence="10" key="1">
    <citation type="submission" date="2016-10" db="EMBL/GenBank/DDBJ databases">
        <authorList>
            <person name="Varghese N."/>
            <person name="Submissions S."/>
        </authorList>
    </citation>
    <scope>NUCLEOTIDE SEQUENCE [LARGE SCALE GENOMIC DNA]</scope>
    <source>
        <strain evidence="10">DSM 22703</strain>
    </source>
</reference>
<comment type="similarity">
    <text evidence="6">Belongs to the RnfG family.</text>
</comment>
<dbReference type="SMART" id="SM00900">
    <property type="entry name" value="FMN_bind"/>
    <property type="match status" value="1"/>
</dbReference>
<comment type="subcellular location">
    <subcellularLocation>
        <location evidence="6">Cell membrane</location>
        <topology evidence="6">Single-pass membrane protein</topology>
    </subcellularLocation>
</comment>
<comment type="function">
    <text evidence="6">Part of a membrane-bound complex that couples electron transfer with translocation of ions across the membrane.</text>
</comment>
<evidence type="ECO:0000259" key="8">
    <source>
        <dbReference type="SMART" id="SM00900"/>
    </source>
</evidence>
<evidence type="ECO:0000256" key="4">
    <source>
        <dbReference type="ARBA" id="ARBA00022643"/>
    </source>
</evidence>
<dbReference type="STRING" id="279824.SAMN03080617_00210"/>
<feature type="modified residue" description="FMN phosphoryl threonine" evidence="6">
    <location>
        <position position="198"/>
    </location>
</feature>
<keyword evidence="10" id="KW-1185">Reference proteome</keyword>
<evidence type="ECO:0000313" key="9">
    <source>
        <dbReference type="EMBL" id="SDA38917.1"/>
    </source>
</evidence>
<feature type="domain" description="FMN-binding" evidence="8">
    <location>
        <begin position="113"/>
        <end position="215"/>
    </location>
</feature>
<evidence type="ECO:0000256" key="7">
    <source>
        <dbReference type="SAM" id="Phobius"/>
    </source>
</evidence>
<evidence type="ECO:0000256" key="6">
    <source>
        <dbReference type="HAMAP-Rule" id="MF_00479"/>
    </source>
</evidence>
<dbReference type="AlphaFoldDB" id="A0A1G5V0V8"/>
<dbReference type="EC" id="7.-.-.-" evidence="6"/>
<dbReference type="Proteomes" id="UP000198756">
    <property type="component" value="Unassembled WGS sequence"/>
</dbReference>
<keyword evidence="6 7" id="KW-0472">Membrane</keyword>
<dbReference type="Pfam" id="PF04205">
    <property type="entry name" value="FMN_bind"/>
    <property type="match status" value="1"/>
</dbReference>
<dbReference type="GO" id="GO:0009055">
    <property type="term" value="F:electron transfer activity"/>
    <property type="evidence" value="ECO:0007669"/>
    <property type="project" value="InterPro"/>
</dbReference>
<keyword evidence="6 7" id="KW-1133">Transmembrane helix</keyword>
<comment type="subunit">
    <text evidence="6">The complex is composed of six subunits: RnfA, RnfB, RnfC, RnfD, RnfE and RnfG.</text>
</comment>
<keyword evidence="5 6" id="KW-0249">Electron transport</keyword>
<keyword evidence="6" id="KW-1003">Cell membrane</keyword>
<evidence type="ECO:0000256" key="3">
    <source>
        <dbReference type="ARBA" id="ARBA00022630"/>
    </source>
</evidence>
<keyword evidence="1 6" id="KW-0813">Transport</keyword>
<organism evidence="9 10">
    <name type="scientific">Algoriphagus alkaliphilus</name>
    <dbReference type="NCBI Taxonomy" id="279824"/>
    <lineage>
        <taxon>Bacteria</taxon>
        <taxon>Pseudomonadati</taxon>
        <taxon>Bacteroidota</taxon>
        <taxon>Cytophagia</taxon>
        <taxon>Cytophagales</taxon>
        <taxon>Cyclobacteriaceae</taxon>
        <taxon>Algoriphagus</taxon>
    </lineage>
</organism>
<evidence type="ECO:0000256" key="1">
    <source>
        <dbReference type="ARBA" id="ARBA00022448"/>
    </source>
</evidence>
<keyword evidence="2 6" id="KW-0597">Phosphoprotein</keyword>
<dbReference type="InterPro" id="IPR010209">
    <property type="entry name" value="Ion_transpt_RnfG/RsxG"/>
</dbReference>